<comment type="caution">
    <text evidence="2">The sequence shown here is derived from an EMBL/GenBank/DDBJ whole genome shotgun (WGS) entry which is preliminary data.</text>
</comment>
<dbReference type="VEuPathDB" id="FungiDB:AeMF1_013098"/>
<feature type="compositionally biased region" description="Basic and acidic residues" evidence="1">
    <location>
        <begin position="13"/>
        <end position="40"/>
    </location>
</feature>
<gene>
    <name evidence="2" type="ORF">Ae201684_017626</name>
</gene>
<evidence type="ECO:0000313" key="3">
    <source>
        <dbReference type="Proteomes" id="UP000481153"/>
    </source>
</evidence>
<dbReference type="Proteomes" id="UP000481153">
    <property type="component" value="Unassembled WGS sequence"/>
</dbReference>
<dbReference type="AlphaFoldDB" id="A0A6G0W8H5"/>
<protein>
    <submittedName>
        <fullName evidence="2">Uncharacterized protein</fullName>
    </submittedName>
</protein>
<organism evidence="2 3">
    <name type="scientific">Aphanomyces euteiches</name>
    <dbReference type="NCBI Taxonomy" id="100861"/>
    <lineage>
        <taxon>Eukaryota</taxon>
        <taxon>Sar</taxon>
        <taxon>Stramenopiles</taxon>
        <taxon>Oomycota</taxon>
        <taxon>Saprolegniomycetes</taxon>
        <taxon>Saprolegniales</taxon>
        <taxon>Verrucalvaceae</taxon>
        <taxon>Aphanomyces</taxon>
    </lineage>
</organism>
<dbReference type="EMBL" id="VJMJ01000305">
    <property type="protein sequence ID" value="KAF0723471.1"/>
    <property type="molecule type" value="Genomic_DNA"/>
</dbReference>
<feature type="region of interest" description="Disordered" evidence="1">
    <location>
        <begin position="1"/>
        <end position="40"/>
    </location>
</feature>
<evidence type="ECO:0000313" key="2">
    <source>
        <dbReference type="EMBL" id="KAF0723471.1"/>
    </source>
</evidence>
<reference evidence="2 3" key="1">
    <citation type="submission" date="2019-07" db="EMBL/GenBank/DDBJ databases">
        <title>Genomics analysis of Aphanomyces spp. identifies a new class of oomycete effector associated with host adaptation.</title>
        <authorList>
            <person name="Gaulin E."/>
        </authorList>
    </citation>
    <scope>NUCLEOTIDE SEQUENCE [LARGE SCALE GENOMIC DNA]</scope>
    <source>
        <strain evidence="2 3">ATCC 201684</strain>
    </source>
</reference>
<keyword evidence="3" id="KW-1185">Reference proteome</keyword>
<proteinExistence type="predicted"/>
<accession>A0A6G0W8H5</accession>
<evidence type="ECO:0000256" key="1">
    <source>
        <dbReference type="SAM" id="MobiDB-lite"/>
    </source>
</evidence>
<name>A0A6G0W8H5_9STRA</name>
<sequence length="129" mass="15342">MPQRAQVQPQEIPPERVRRHSTTDGREFPPERVRRHSTTDDRSGILVEELTGRCRSLTQERDILWERLRQQTKREAHIEQLVHDLQTRLAKLKVLSDHRQNRYEQLLEAYQQLKDVTDAELAAQEELDV</sequence>